<evidence type="ECO:0000256" key="6">
    <source>
        <dbReference type="SAM" id="Phobius"/>
    </source>
</evidence>
<sequence length="283" mass="29908">MSFGIGYGAAFFGGLLALLSPCSALLLPSFFAYSFTSTGKLLTRTGTFYLGLCTTLVPLGAAGSLMGGVLTRHRETVITIGGLTIIALGIMQILGRGFSSEFAQRKMAQHGRSDRGGAVYLLGMVYGLSGFCVGPILGSILTVAALSSSPLHGGSLLAVYALGMAMPLFLMAILWDRFDLGHRRWLRGRAMTIGRFHVHTTTLISGLFFIAVGVLFLFSDGTSALAGTIGADTGFALESQVMRWGDAVPTTVVLLLLGVAALLVLAWRLLRPRVRVEDSPDEG</sequence>
<feature type="transmembrane region" description="Helical" evidence="6">
    <location>
        <begin position="247"/>
        <end position="270"/>
    </location>
</feature>
<evidence type="ECO:0000256" key="4">
    <source>
        <dbReference type="ARBA" id="ARBA00022989"/>
    </source>
</evidence>
<dbReference type="EMBL" id="FOAW01000001">
    <property type="protein sequence ID" value="SEK33208.1"/>
    <property type="molecule type" value="Genomic_DNA"/>
</dbReference>
<feature type="transmembrane region" description="Helical" evidence="6">
    <location>
        <begin position="6"/>
        <end position="27"/>
    </location>
</feature>
<feature type="transmembrane region" description="Helical" evidence="6">
    <location>
        <begin position="157"/>
        <end position="175"/>
    </location>
</feature>
<name>A0A1H7G506_9NOCA</name>
<dbReference type="PANTHER" id="PTHR31272">
    <property type="entry name" value="CYTOCHROME C-TYPE BIOGENESIS PROTEIN HI_1454-RELATED"/>
    <property type="match status" value="1"/>
</dbReference>
<keyword evidence="5 6" id="KW-0472">Membrane</keyword>
<dbReference type="GO" id="GO:0017004">
    <property type="term" value="P:cytochrome complex assembly"/>
    <property type="evidence" value="ECO:0007669"/>
    <property type="project" value="InterPro"/>
</dbReference>
<evidence type="ECO:0000256" key="3">
    <source>
        <dbReference type="ARBA" id="ARBA00022692"/>
    </source>
</evidence>
<keyword evidence="9" id="KW-1185">Reference proteome</keyword>
<comment type="subcellular location">
    <subcellularLocation>
        <location evidence="1">Membrane</location>
        <topology evidence="1">Multi-pass membrane protein</topology>
    </subcellularLocation>
</comment>
<proteinExistence type="inferred from homology"/>
<protein>
    <submittedName>
        <fullName evidence="8">Cytochrome c biogenesis protein CcdA</fullName>
    </submittedName>
</protein>
<dbReference type="Pfam" id="PF02683">
    <property type="entry name" value="DsbD_TM"/>
    <property type="match status" value="1"/>
</dbReference>
<dbReference type="PANTHER" id="PTHR31272:SF4">
    <property type="entry name" value="CYTOCHROME C-TYPE BIOGENESIS PROTEIN HI_1454-RELATED"/>
    <property type="match status" value="1"/>
</dbReference>
<comment type="similarity">
    <text evidence="2">Belongs to the DsbD family.</text>
</comment>
<evidence type="ECO:0000259" key="7">
    <source>
        <dbReference type="Pfam" id="PF02683"/>
    </source>
</evidence>
<feature type="transmembrane region" description="Helical" evidence="6">
    <location>
        <begin position="76"/>
        <end position="98"/>
    </location>
</feature>
<feature type="transmembrane region" description="Helical" evidence="6">
    <location>
        <begin position="119"/>
        <end position="145"/>
    </location>
</feature>
<organism evidence="8 9">
    <name type="scientific">Rhodococcus maanshanensis</name>
    <dbReference type="NCBI Taxonomy" id="183556"/>
    <lineage>
        <taxon>Bacteria</taxon>
        <taxon>Bacillati</taxon>
        <taxon>Actinomycetota</taxon>
        <taxon>Actinomycetes</taxon>
        <taxon>Mycobacteriales</taxon>
        <taxon>Nocardiaceae</taxon>
        <taxon>Rhodococcus</taxon>
    </lineage>
</organism>
<dbReference type="InterPro" id="IPR003834">
    <property type="entry name" value="Cyt_c_assmbl_TM_dom"/>
</dbReference>
<gene>
    <name evidence="8" type="ORF">SAMN05444583_101380</name>
</gene>
<evidence type="ECO:0000313" key="8">
    <source>
        <dbReference type="EMBL" id="SEK33208.1"/>
    </source>
</evidence>
<dbReference type="Proteomes" id="UP000198677">
    <property type="component" value="Unassembled WGS sequence"/>
</dbReference>
<feature type="transmembrane region" description="Helical" evidence="6">
    <location>
        <begin position="48"/>
        <end position="70"/>
    </location>
</feature>
<dbReference type="OrthoDB" id="4332145at2"/>
<dbReference type="RefSeq" id="WP_072753870.1">
    <property type="nucleotide sequence ID" value="NZ_FOAW01000001.1"/>
</dbReference>
<evidence type="ECO:0000256" key="5">
    <source>
        <dbReference type="ARBA" id="ARBA00023136"/>
    </source>
</evidence>
<dbReference type="AlphaFoldDB" id="A0A1H7G506"/>
<evidence type="ECO:0000256" key="2">
    <source>
        <dbReference type="ARBA" id="ARBA00006143"/>
    </source>
</evidence>
<evidence type="ECO:0000256" key="1">
    <source>
        <dbReference type="ARBA" id="ARBA00004141"/>
    </source>
</evidence>
<keyword evidence="4 6" id="KW-1133">Transmembrane helix</keyword>
<accession>A0A1H7G506</accession>
<dbReference type="InterPro" id="IPR051790">
    <property type="entry name" value="Cytochrome_c-biogenesis_DsbD"/>
</dbReference>
<feature type="transmembrane region" description="Helical" evidence="6">
    <location>
        <begin position="196"/>
        <end position="218"/>
    </location>
</feature>
<dbReference type="GO" id="GO:0016020">
    <property type="term" value="C:membrane"/>
    <property type="evidence" value="ECO:0007669"/>
    <property type="project" value="UniProtKB-SubCell"/>
</dbReference>
<feature type="domain" description="Cytochrome C biogenesis protein transmembrane" evidence="7">
    <location>
        <begin position="9"/>
        <end position="176"/>
    </location>
</feature>
<evidence type="ECO:0000313" key="9">
    <source>
        <dbReference type="Proteomes" id="UP000198677"/>
    </source>
</evidence>
<reference evidence="9" key="1">
    <citation type="submission" date="2016-10" db="EMBL/GenBank/DDBJ databases">
        <authorList>
            <person name="Varghese N."/>
            <person name="Submissions S."/>
        </authorList>
    </citation>
    <scope>NUCLEOTIDE SEQUENCE [LARGE SCALE GENOMIC DNA]</scope>
    <source>
        <strain evidence="9">DSM 44675</strain>
    </source>
</reference>
<keyword evidence="3 6" id="KW-0812">Transmembrane</keyword>